<keyword evidence="3 8" id="KW-0813">Transport</keyword>
<accession>A0AAP2CKK1</accession>
<dbReference type="RefSeq" id="WP_213946265.1">
    <property type="nucleotide sequence ID" value="NZ_JAHCMY010000012.1"/>
</dbReference>
<organism evidence="9 10">
    <name type="scientific">Litoribacter ruber</name>
    <dbReference type="NCBI Taxonomy" id="702568"/>
    <lineage>
        <taxon>Bacteria</taxon>
        <taxon>Pseudomonadati</taxon>
        <taxon>Bacteroidota</taxon>
        <taxon>Cytophagia</taxon>
        <taxon>Cytophagales</taxon>
        <taxon>Cyclobacteriaceae</taxon>
        <taxon>Litoribacter</taxon>
    </lineage>
</organism>
<evidence type="ECO:0000256" key="5">
    <source>
        <dbReference type="ARBA" id="ARBA00022692"/>
    </source>
</evidence>
<feature type="transmembrane region" description="Helical" evidence="8">
    <location>
        <begin position="234"/>
        <end position="250"/>
    </location>
</feature>
<evidence type="ECO:0000313" key="9">
    <source>
        <dbReference type="EMBL" id="MBS9525404.1"/>
    </source>
</evidence>
<dbReference type="AlphaFoldDB" id="A0AAP2CKK1"/>
<dbReference type="InterPro" id="IPR003804">
    <property type="entry name" value="Lactate_perm"/>
</dbReference>
<feature type="transmembrane region" description="Helical" evidence="8">
    <location>
        <begin position="339"/>
        <end position="356"/>
    </location>
</feature>
<keyword evidence="5 8" id="KW-0812">Transmembrane</keyword>
<sequence length="482" mass="52465">MMPVLSFLPIALLIVLSLTRNVKEAVFVVFAVTTLLFFYWGRGLAEYSGTLVVSAFTTLNILMIVFGAAFLFHIMEKNGLIAKISSSVAEMHPANEMRFFLLTLGLTGFFEGVAGFGTPGAIVPLLLIALGYNAVLSVAVVLLFNGLFAIFGAICTPLIIGIQLPLQLSDELIFDIGIISALVSVLTVFLWLFYVFRVFRKKGYELRHKKQVILLYGLFAAPFCFFAWVAPELATVLGSLIMLILAVLLFKQKNTKISIRPWLPYLFLAFLLLLPRLFLPLRTFIGWEIAFPSLFQTEIGTVFRPLQTPLVPFLATGMMVALRYGNLDLGIKVPLQKTGRVLVILFPSIVIAQLMIQSGGENPSMVAHIAGTLAEMGQFYPLISPFLGLTGTFITGSTTVSNIVFAPSQLETARALGLPVEIILAQQHAGAALGNAVSLFNIIAASAIASLHNYKEVLKLTLLPVVIGGIIIGSMGYFLVVV</sequence>
<evidence type="ECO:0000256" key="3">
    <source>
        <dbReference type="ARBA" id="ARBA00022448"/>
    </source>
</evidence>
<evidence type="ECO:0000256" key="4">
    <source>
        <dbReference type="ARBA" id="ARBA00022475"/>
    </source>
</evidence>
<evidence type="ECO:0000256" key="1">
    <source>
        <dbReference type="ARBA" id="ARBA00004651"/>
    </source>
</evidence>
<feature type="transmembrane region" description="Helical" evidence="8">
    <location>
        <begin position="310"/>
        <end position="327"/>
    </location>
</feature>
<keyword evidence="4 8" id="KW-1003">Cell membrane</keyword>
<feature type="transmembrane region" description="Helical" evidence="8">
    <location>
        <begin position="262"/>
        <end position="279"/>
    </location>
</feature>
<dbReference type="PANTHER" id="PTHR30003:SF0">
    <property type="entry name" value="GLYCOLATE PERMEASE GLCA-RELATED"/>
    <property type="match status" value="1"/>
</dbReference>
<feature type="transmembrane region" description="Helical" evidence="8">
    <location>
        <begin position="134"/>
        <end position="160"/>
    </location>
</feature>
<feature type="transmembrane region" description="Helical" evidence="8">
    <location>
        <begin position="172"/>
        <end position="199"/>
    </location>
</feature>
<comment type="function">
    <text evidence="8">Uptake of L-lactate across the membrane. Can also transport D-lactate and glycolate.</text>
</comment>
<keyword evidence="6 8" id="KW-1133">Transmembrane helix</keyword>
<name>A0AAP2CKK1_9BACT</name>
<keyword evidence="7 8" id="KW-0472">Membrane</keyword>
<feature type="transmembrane region" description="Helical" evidence="8">
    <location>
        <begin position="52"/>
        <end position="75"/>
    </location>
</feature>
<feature type="transmembrane region" description="Helical" evidence="8">
    <location>
        <begin position="99"/>
        <end position="127"/>
    </location>
</feature>
<comment type="similarity">
    <text evidence="2 8">Belongs to the lactate permease family.</text>
</comment>
<gene>
    <name evidence="9" type="ORF">KI659_15410</name>
</gene>
<proteinExistence type="inferred from homology"/>
<dbReference type="GO" id="GO:0005886">
    <property type="term" value="C:plasma membrane"/>
    <property type="evidence" value="ECO:0007669"/>
    <property type="project" value="UniProtKB-SubCell"/>
</dbReference>
<evidence type="ECO:0000313" key="10">
    <source>
        <dbReference type="Proteomes" id="UP001319104"/>
    </source>
</evidence>
<reference evidence="9 10" key="1">
    <citation type="submission" date="2021-05" db="EMBL/GenBank/DDBJ databases">
        <authorList>
            <person name="Zhang Z.D."/>
            <person name="Osman G."/>
        </authorList>
    </citation>
    <scope>NUCLEOTIDE SEQUENCE [LARGE SCALE GENOMIC DNA]</scope>
    <source>
        <strain evidence="9 10">KCTC 32217</strain>
    </source>
</reference>
<evidence type="ECO:0000256" key="6">
    <source>
        <dbReference type="ARBA" id="ARBA00022989"/>
    </source>
</evidence>
<dbReference type="GO" id="GO:0015129">
    <property type="term" value="F:lactate transmembrane transporter activity"/>
    <property type="evidence" value="ECO:0007669"/>
    <property type="project" value="UniProtKB-UniRule"/>
</dbReference>
<dbReference type="PANTHER" id="PTHR30003">
    <property type="entry name" value="L-LACTATE PERMEASE"/>
    <property type="match status" value="1"/>
</dbReference>
<evidence type="ECO:0000256" key="7">
    <source>
        <dbReference type="ARBA" id="ARBA00023136"/>
    </source>
</evidence>
<evidence type="ECO:0000256" key="8">
    <source>
        <dbReference type="RuleBase" id="RU365092"/>
    </source>
</evidence>
<comment type="subcellular location">
    <subcellularLocation>
        <location evidence="1 8">Cell membrane</location>
        <topology evidence="1 8">Multi-pass membrane protein</topology>
    </subcellularLocation>
</comment>
<dbReference type="Proteomes" id="UP001319104">
    <property type="component" value="Unassembled WGS sequence"/>
</dbReference>
<keyword evidence="10" id="KW-1185">Reference proteome</keyword>
<dbReference type="Pfam" id="PF02652">
    <property type="entry name" value="Lactate_perm"/>
    <property type="match status" value="2"/>
</dbReference>
<feature type="transmembrane region" description="Helical" evidence="8">
    <location>
        <begin position="211"/>
        <end position="228"/>
    </location>
</feature>
<feature type="transmembrane region" description="Helical" evidence="8">
    <location>
        <begin position="27"/>
        <end position="45"/>
    </location>
</feature>
<dbReference type="GO" id="GO:0015295">
    <property type="term" value="F:solute:proton symporter activity"/>
    <property type="evidence" value="ECO:0007669"/>
    <property type="project" value="TreeGrafter"/>
</dbReference>
<comment type="caution">
    <text evidence="9">The sequence shown here is derived from an EMBL/GenBank/DDBJ whole genome shotgun (WGS) entry which is preliminary data.</text>
</comment>
<protein>
    <recommendedName>
        <fullName evidence="8">L-lactate permease</fullName>
    </recommendedName>
</protein>
<evidence type="ECO:0000256" key="2">
    <source>
        <dbReference type="ARBA" id="ARBA00010100"/>
    </source>
</evidence>
<dbReference type="EMBL" id="JAHCMY010000012">
    <property type="protein sequence ID" value="MBS9525404.1"/>
    <property type="molecule type" value="Genomic_DNA"/>
</dbReference>
<feature type="transmembrane region" description="Helical" evidence="8">
    <location>
        <begin position="460"/>
        <end position="480"/>
    </location>
</feature>
<feature type="transmembrane region" description="Helical" evidence="8">
    <location>
        <begin position="429"/>
        <end position="448"/>
    </location>
</feature>